<organism evidence="3 4">
    <name type="scientific">Leptomonas seymouri</name>
    <dbReference type="NCBI Taxonomy" id="5684"/>
    <lineage>
        <taxon>Eukaryota</taxon>
        <taxon>Discoba</taxon>
        <taxon>Euglenozoa</taxon>
        <taxon>Kinetoplastea</taxon>
        <taxon>Metakinetoplastina</taxon>
        <taxon>Trypanosomatida</taxon>
        <taxon>Trypanosomatidae</taxon>
        <taxon>Leishmaniinae</taxon>
        <taxon>Leptomonas</taxon>
    </lineage>
</organism>
<feature type="compositionally biased region" description="Polar residues" evidence="1">
    <location>
        <begin position="274"/>
        <end position="317"/>
    </location>
</feature>
<accession>A0A0N1I4T4</accession>
<proteinExistence type="predicted"/>
<name>A0A0N1I4T4_LEPSE</name>
<dbReference type="OMA" id="EMERRPF"/>
<reference evidence="3 4" key="1">
    <citation type="journal article" date="2015" name="PLoS Pathog.">
        <title>Leptomonas seymouri: Adaptations to the Dixenous Life Cycle Analyzed by Genome Sequencing, Transcriptome Profiling and Co-infection with Leishmania donovani.</title>
        <authorList>
            <person name="Kraeva N."/>
            <person name="Butenko A."/>
            <person name="Hlavacova J."/>
            <person name="Kostygov A."/>
            <person name="Myskova J."/>
            <person name="Grybchuk D."/>
            <person name="Lestinova T."/>
            <person name="Votypka J."/>
            <person name="Volf P."/>
            <person name="Opperdoes F."/>
            <person name="Flegontov P."/>
            <person name="Lukes J."/>
            <person name="Yurchenko V."/>
        </authorList>
    </citation>
    <scope>NUCLEOTIDE SEQUENCE [LARGE SCALE GENOMIC DNA]</scope>
    <source>
        <strain evidence="3 4">ATCC 30220</strain>
    </source>
</reference>
<feature type="region of interest" description="Disordered" evidence="1">
    <location>
        <begin position="350"/>
        <end position="375"/>
    </location>
</feature>
<feature type="region of interest" description="Disordered" evidence="1">
    <location>
        <begin position="259"/>
        <end position="337"/>
    </location>
</feature>
<feature type="compositionally biased region" description="Low complexity" evidence="1">
    <location>
        <begin position="350"/>
        <end position="364"/>
    </location>
</feature>
<evidence type="ECO:0000313" key="4">
    <source>
        <dbReference type="Proteomes" id="UP000038009"/>
    </source>
</evidence>
<dbReference type="GO" id="GO:0006629">
    <property type="term" value="P:lipid metabolic process"/>
    <property type="evidence" value="ECO:0007669"/>
    <property type="project" value="InterPro"/>
</dbReference>
<gene>
    <name evidence="3" type="ORF">ABL78_4475</name>
</gene>
<protein>
    <recommendedName>
        <fullName evidence="2">Fungal lipase-type domain-containing protein</fullName>
    </recommendedName>
</protein>
<evidence type="ECO:0000256" key="1">
    <source>
        <dbReference type="SAM" id="MobiDB-lite"/>
    </source>
</evidence>
<dbReference type="OrthoDB" id="58570at2759"/>
<feature type="compositionally biased region" description="Basic and acidic residues" evidence="1">
    <location>
        <begin position="318"/>
        <end position="327"/>
    </location>
</feature>
<dbReference type="InterPro" id="IPR002921">
    <property type="entry name" value="Fungal_lipase-type"/>
</dbReference>
<dbReference type="SUPFAM" id="SSF53474">
    <property type="entry name" value="alpha/beta-Hydrolases"/>
    <property type="match status" value="1"/>
</dbReference>
<dbReference type="Gene3D" id="3.40.50.1820">
    <property type="entry name" value="alpha/beta hydrolase"/>
    <property type="match status" value="1"/>
</dbReference>
<keyword evidence="4" id="KW-1185">Reference proteome</keyword>
<comment type="caution">
    <text evidence="3">The sequence shown here is derived from an EMBL/GenBank/DDBJ whole genome shotgun (WGS) entry which is preliminary data.</text>
</comment>
<sequence length="1041" mass="116084">MGRWRKDTLNDRVPSKRAGTSKLVLRSVRRLCEFVVEQYVQLRQQAVALAAFIHVTLRSLYFPDEVSLYLDTFVRLLFSIYYIPFLVMVLALTHAAIERIVWVLVMPVTQEMERRPFSTSSWWTLASGLSSIASRMLPFATLAVAVATVGHKLMNCVAEAMVDAYTTQRDLDYPLLRARMRFTSKKRTRIATCAGVTVIFAYVVVLLRQTNAVVEWSSRQPWVTAASLTVAVVQSVFFLTTVLREAPLTVNALHFRSDIPLMPPQSPRKEDGNTESSAESDAPTSGQEFPVTLSNVVPHLGQSSRSPALPTTPTTSDTDGKAEEHASTTDPLSGDSITLMTPFHPLLPAESRASQRAESSSRAAGDSLTPLTNGVGQPQLSKATFSTSLVSYVEDDWWRHHIYVMRHIAFFMVVLFTVLFAIAKGPVFGLTSGVLILSYLNTPHLCAYMALSVSAAVTRTLRSFGWLQRHLDALFPFLVIVMPYHVLLISAILFYRHHWKLCVMLFGVDMLLVARAIDLIREFDVTVHGSVLWKYASTGALLTPSLATVLEDGHEKNYRSPDVVSVDMTIDIQRMTIVYAGEGEVRLKRQVVFPPGALRRYLFDSRFYAYTVPRLLSLQSPGYFSGSKFRTMRVVLRFISVTLLLLYGLFVSGLIVQAAFPRLRALPVRVTAAANNSHLTFDHIVLRMHLLSQEASRSAAKKNTSNSVLEGYLSGLPEAASSAFQWNNITSAEDEDFYPQLCKRNYYNTSVWEISLLAVAPYLFNVEEFNLMLRFLNAHLGSDWVIQPRHGTSCVPGDSNHLPTGWSDFYEVYSEQRDTSIIAVRGTDMFSFTNFLFNINVFFEIALYQFMTTFIPGTAIVPKDLVVDLLRTASLPADGDGDVYETWAELTSSGNHSLRGCQQNNYRRDFFADLYNHIAYVGSRPSHPKHILLTGHSLGGAVASIVAAQMGVKAVAFSAPGIVLARRKFNFSLRSLHQNVMTVISSNDIVPAVGEHGGELHHVVCLAATRELCHAMEFMIGSLWRSCSSVRAKFPSIKDVI</sequence>
<dbReference type="AlphaFoldDB" id="A0A0N1I4T4"/>
<evidence type="ECO:0000259" key="2">
    <source>
        <dbReference type="Pfam" id="PF01764"/>
    </source>
</evidence>
<evidence type="ECO:0000313" key="3">
    <source>
        <dbReference type="EMBL" id="KPI86444.1"/>
    </source>
</evidence>
<dbReference type="Proteomes" id="UP000038009">
    <property type="component" value="Unassembled WGS sequence"/>
</dbReference>
<dbReference type="VEuPathDB" id="TriTrypDB:Lsey_0130_0050"/>
<feature type="compositionally biased region" description="Polar residues" evidence="1">
    <location>
        <begin position="328"/>
        <end position="337"/>
    </location>
</feature>
<dbReference type="InterPro" id="IPR029058">
    <property type="entry name" value="AB_hydrolase_fold"/>
</dbReference>
<dbReference type="Pfam" id="PF01764">
    <property type="entry name" value="Lipase_3"/>
    <property type="match status" value="1"/>
</dbReference>
<feature type="domain" description="Fungal lipase-type" evidence="2">
    <location>
        <begin position="929"/>
        <end position="993"/>
    </location>
</feature>
<dbReference type="EMBL" id="LJSK01000130">
    <property type="protein sequence ID" value="KPI86444.1"/>
    <property type="molecule type" value="Genomic_DNA"/>
</dbReference>